<dbReference type="EMBL" id="JAVRFI010000007">
    <property type="protein sequence ID" value="MDT0450117.1"/>
    <property type="molecule type" value="Genomic_DNA"/>
</dbReference>
<comment type="similarity">
    <text evidence="1">Belongs to the CapA family.</text>
</comment>
<keyword evidence="4" id="KW-1185">Reference proteome</keyword>
<dbReference type="PANTHER" id="PTHR33393:SF13">
    <property type="entry name" value="PGA BIOSYNTHESIS PROTEIN CAPA"/>
    <property type="match status" value="1"/>
</dbReference>
<dbReference type="Gene3D" id="3.60.21.10">
    <property type="match status" value="1"/>
</dbReference>
<evidence type="ECO:0000313" key="3">
    <source>
        <dbReference type="EMBL" id="MDT0450117.1"/>
    </source>
</evidence>
<evidence type="ECO:0000313" key="4">
    <source>
        <dbReference type="Proteomes" id="UP001180531"/>
    </source>
</evidence>
<organism evidence="3 4">
    <name type="scientific">Streptomyces hesseae</name>
    <dbReference type="NCBI Taxonomy" id="3075519"/>
    <lineage>
        <taxon>Bacteria</taxon>
        <taxon>Bacillati</taxon>
        <taxon>Actinomycetota</taxon>
        <taxon>Actinomycetes</taxon>
        <taxon>Kitasatosporales</taxon>
        <taxon>Streptomycetaceae</taxon>
        <taxon>Streptomyces</taxon>
    </lineage>
</organism>
<protein>
    <submittedName>
        <fullName evidence="3">CapA family protein</fullName>
        <ecNumber evidence="3">3.1.-.-</ecNumber>
    </submittedName>
</protein>
<comment type="caution">
    <text evidence="3">The sequence shown here is derived from an EMBL/GenBank/DDBJ whole genome shotgun (WGS) entry which is preliminary data.</text>
</comment>
<name>A0ABU2SMA8_9ACTN</name>
<dbReference type="EC" id="3.1.-.-" evidence="3"/>
<proteinExistence type="inferred from homology"/>
<sequence>MKRFLRRPVLLSTALALLVGGSTAGYLYARAEPGGVEASFTLAAGGDVLIHPEITEQAVKDAREAGRPGPDFGAVMAGIKPVVAKADLAVCHMETAMAEPEGPFLGYRKFSVPPQIAGTLKDLGYDTCSTASNHTLDHGPEGVRRTLDALDAAGLRHTGSARDAREAATPLVLDVKGVKVAQLSYTYGLNDTTVPKDKPWLVNITDVRRMAEDEKRARAAGAEVVFASVHWGREGRAEVSRTQARLAERIAEETGIDLVVGHHAHVVQPFEKVGSTWFAYGLGNQVARHAKPLGVTEEGVLGWFSFTKRKGAWSVSDARFVPTLVELEPRIRLVDVGAALKGGGLTAEQRSRYRTAFERTRGTVLNRGAEKDGLRPLTITE</sequence>
<accession>A0ABU2SMA8</accession>
<dbReference type="GO" id="GO:0016787">
    <property type="term" value="F:hydrolase activity"/>
    <property type="evidence" value="ECO:0007669"/>
    <property type="project" value="UniProtKB-KW"/>
</dbReference>
<dbReference type="SMART" id="SM00854">
    <property type="entry name" value="PGA_cap"/>
    <property type="match status" value="1"/>
</dbReference>
<dbReference type="PANTHER" id="PTHR33393">
    <property type="entry name" value="POLYGLUTAMINE SYNTHESIS ACCESSORY PROTEIN RV0574C-RELATED"/>
    <property type="match status" value="1"/>
</dbReference>
<evidence type="ECO:0000259" key="2">
    <source>
        <dbReference type="SMART" id="SM00854"/>
    </source>
</evidence>
<dbReference type="Pfam" id="PF09587">
    <property type="entry name" value="PGA_cap"/>
    <property type="match status" value="1"/>
</dbReference>
<evidence type="ECO:0000256" key="1">
    <source>
        <dbReference type="ARBA" id="ARBA00005662"/>
    </source>
</evidence>
<dbReference type="CDD" id="cd07381">
    <property type="entry name" value="MPP_CapA"/>
    <property type="match status" value="1"/>
</dbReference>
<dbReference type="Proteomes" id="UP001180531">
    <property type="component" value="Unassembled WGS sequence"/>
</dbReference>
<reference evidence="3" key="1">
    <citation type="submission" date="2024-05" db="EMBL/GenBank/DDBJ databases">
        <title>30 novel species of actinomycetes from the DSMZ collection.</title>
        <authorList>
            <person name="Nouioui I."/>
        </authorList>
    </citation>
    <scope>NUCLEOTIDE SEQUENCE</scope>
    <source>
        <strain evidence="3">DSM 40473</strain>
    </source>
</reference>
<dbReference type="InterPro" id="IPR019079">
    <property type="entry name" value="Capsule_synth_CapA"/>
</dbReference>
<dbReference type="InterPro" id="IPR029052">
    <property type="entry name" value="Metallo-depent_PP-like"/>
</dbReference>
<dbReference type="RefSeq" id="WP_311610792.1">
    <property type="nucleotide sequence ID" value="NZ_JAVRFI010000007.1"/>
</dbReference>
<feature type="domain" description="Capsule synthesis protein CapA" evidence="2">
    <location>
        <begin position="41"/>
        <end position="289"/>
    </location>
</feature>
<keyword evidence="3" id="KW-0378">Hydrolase</keyword>
<gene>
    <name evidence="3" type="ORF">RM609_13700</name>
</gene>
<dbReference type="InterPro" id="IPR052169">
    <property type="entry name" value="CW_Biosynth-Accessory"/>
</dbReference>
<dbReference type="SUPFAM" id="SSF56300">
    <property type="entry name" value="Metallo-dependent phosphatases"/>
    <property type="match status" value="1"/>
</dbReference>